<proteinExistence type="predicted"/>
<name>A0A7V3ZT30_UNCW3</name>
<evidence type="ECO:0000313" key="5">
    <source>
        <dbReference type="EMBL" id="HGK53644.1"/>
    </source>
</evidence>
<dbReference type="Pfam" id="PF13183">
    <property type="entry name" value="Fer4_8"/>
    <property type="match status" value="1"/>
</dbReference>
<dbReference type="EMBL" id="DTDP01000058">
    <property type="protein sequence ID" value="HGK53644.1"/>
    <property type="molecule type" value="Genomic_DNA"/>
</dbReference>
<evidence type="ECO:0000256" key="1">
    <source>
        <dbReference type="ARBA" id="ARBA00022723"/>
    </source>
</evidence>
<protein>
    <submittedName>
        <fullName evidence="5">4Fe-4S dicluster domain-containing protein</fullName>
    </submittedName>
</protein>
<dbReference type="GO" id="GO:0051536">
    <property type="term" value="F:iron-sulfur cluster binding"/>
    <property type="evidence" value="ECO:0007669"/>
    <property type="project" value="UniProtKB-KW"/>
</dbReference>
<evidence type="ECO:0000256" key="2">
    <source>
        <dbReference type="ARBA" id="ARBA00023004"/>
    </source>
</evidence>
<reference evidence="5" key="1">
    <citation type="journal article" date="2020" name="mSystems">
        <title>Genome- and Community-Level Interaction Insights into Carbon Utilization and Element Cycling Functions of Hydrothermarchaeota in Hydrothermal Sediment.</title>
        <authorList>
            <person name="Zhou Z."/>
            <person name="Liu Y."/>
            <person name="Xu W."/>
            <person name="Pan J."/>
            <person name="Luo Z.H."/>
            <person name="Li M."/>
        </authorList>
    </citation>
    <scope>NUCLEOTIDE SEQUENCE [LARGE SCALE GENOMIC DNA]</scope>
    <source>
        <strain evidence="5">SpSt-695</strain>
    </source>
</reference>
<dbReference type="InterPro" id="IPR009051">
    <property type="entry name" value="Helical_ferredxn"/>
</dbReference>
<organism evidence="5">
    <name type="scientific">candidate division WOR-3 bacterium</name>
    <dbReference type="NCBI Taxonomy" id="2052148"/>
    <lineage>
        <taxon>Bacteria</taxon>
        <taxon>Bacteria division WOR-3</taxon>
    </lineage>
</organism>
<comment type="caution">
    <text evidence="5">The sequence shown here is derived from an EMBL/GenBank/DDBJ whole genome shotgun (WGS) entry which is preliminary data.</text>
</comment>
<keyword evidence="1" id="KW-0479">Metal-binding</keyword>
<dbReference type="InterPro" id="IPR017896">
    <property type="entry name" value="4Fe4S_Fe-S-bd"/>
</dbReference>
<dbReference type="AlphaFoldDB" id="A0A7V3ZT30"/>
<keyword evidence="2" id="KW-0408">Iron</keyword>
<evidence type="ECO:0000256" key="3">
    <source>
        <dbReference type="ARBA" id="ARBA00023014"/>
    </source>
</evidence>
<dbReference type="PANTHER" id="PTHR43255">
    <property type="entry name" value="IRON-SULFUR-BINDING OXIDOREDUCTASE FADF-RELATED-RELATED"/>
    <property type="match status" value="1"/>
</dbReference>
<dbReference type="SUPFAM" id="SSF46548">
    <property type="entry name" value="alpha-helical ferredoxin"/>
    <property type="match status" value="1"/>
</dbReference>
<gene>
    <name evidence="5" type="ORF">ENU72_01300</name>
</gene>
<dbReference type="InterPro" id="IPR051460">
    <property type="entry name" value="HdrC_iron-sulfur_subunit"/>
</dbReference>
<accession>A0A7V3ZT30</accession>
<dbReference type="PROSITE" id="PS00198">
    <property type="entry name" value="4FE4S_FER_1"/>
    <property type="match status" value="1"/>
</dbReference>
<dbReference type="PROSITE" id="PS51379">
    <property type="entry name" value="4FE4S_FER_2"/>
    <property type="match status" value="1"/>
</dbReference>
<keyword evidence="3" id="KW-0411">Iron-sulfur</keyword>
<dbReference type="Gene3D" id="1.10.1060.10">
    <property type="entry name" value="Alpha-helical ferredoxin"/>
    <property type="match status" value="1"/>
</dbReference>
<dbReference type="PANTHER" id="PTHR43255:SF2">
    <property type="entry name" value="HETERODISULFIDE REDUCTASE RELATED PROTEIN"/>
    <property type="match status" value="1"/>
</dbReference>
<sequence>MCYQCGKCSSFCPVFSQFPDKFNPRKIIEMANIGIPEIIEKPDIWRCTTCYECVENCPQKVNFVELIYALRNIATKKGFAPKEVIEEIEAIKKYGHILSATERIRKMREALGIDPDIKDKKEIIEKVFVK</sequence>
<dbReference type="InterPro" id="IPR017900">
    <property type="entry name" value="4Fe4S_Fe_S_CS"/>
</dbReference>
<evidence type="ECO:0000259" key="4">
    <source>
        <dbReference type="PROSITE" id="PS51379"/>
    </source>
</evidence>
<dbReference type="GO" id="GO:0046872">
    <property type="term" value="F:metal ion binding"/>
    <property type="evidence" value="ECO:0007669"/>
    <property type="project" value="UniProtKB-KW"/>
</dbReference>
<feature type="domain" description="4Fe-4S ferredoxin-type" evidence="4">
    <location>
        <begin position="34"/>
        <end position="67"/>
    </location>
</feature>
<dbReference type="GO" id="GO:0005886">
    <property type="term" value="C:plasma membrane"/>
    <property type="evidence" value="ECO:0007669"/>
    <property type="project" value="TreeGrafter"/>
</dbReference>